<proteinExistence type="predicted"/>
<keyword evidence="3" id="KW-1185">Reference proteome</keyword>
<evidence type="ECO:0000313" key="2">
    <source>
        <dbReference type="EMBL" id="CAG5076975.1"/>
    </source>
</evidence>
<feature type="compositionally biased region" description="Polar residues" evidence="1">
    <location>
        <begin position="44"/>
        <end position="56"/>
    </location>
</feature>
<accession>A0A8J2EIB4</accession>
<evidence type="ECO:0000313" key="3">
    <source>
        <dbReference type="Proteomes" id="UP000786811"/>
    </source>
</evidence>
<sequence length="101" mass="11382">MDVHVHRNIISEPDHETVTLASHTAVSGAQLELKRQTNGKRPATTYSPKGRNSQPNDPEYSRAHPRSSENLAEEYSVKFAQYLLYLQVIAEDKSAEVSKME</sequence>
<evidence type="ECO:0000256" key="1">
    <source>
        <dbReference type="SAM" id="MobiDB-lite"/>
    </source>
</evidence>
<comment type="caution">
    <text evidence="2">The sequence shown here is derived from an EMBL/GenBank/DDBJ whole genome shotgun (WGS) entry which is preliminary data.</text>
</comment>
<gene>
    <name evidence="2" type="ORF">HICCMSTLAB_LOCUS2338</name>
</gene>
<organism evidence="2 3">
    <name type="scientific">Cotesia congregata</name>
    <name type="common">Parasitoid wasp</name>
    <name type="synonym">Apanteles congregatus</name>
    <dbReference type="NCBI Taxonomy" id="51543"/>
    <lineage>
        <taxon>Eukaryota</taxon>
        <taxon>Metazoa</taxon>
        <taxon>Ecdysozoa</taxon>
        <taxon>Arthropoda</taxon>
        <taxon>Hexapoda</taxon>
        <taxon>Insecta</taxon>
        <taxon>Pterygota</taxon>
        <taxon>Neoptera</taxon>
        <taxon>Endopterygota</taxon>
        <taxon>Hymenoptera</taxon>
        <taxon>Apocrita</taxon>
        <taxon>Ichneumonoidea</taxon>
        <taxon>Braconidae</taxon>
        <taxon>Microgastrinae</taxon>
        <taxon>Cotesia</taxon>
    </lineage>
</organism>
<dbReference type="EMBL" id="CAJNRD030001117">
    <property type="protein sequence ID" value="CAG5076975.1"/>
    <property type="molecule type" value="Genomic_DNA"/>
</dbReference>
<dbReference type="Proteomes" id="UP000786811">
    <property type="component" value="Unassembled WGS sequence"/>
</dbReference>
<protein>
    <submittedName>
        <fullName evidence="2">Uncharacterized protein</fullName>
    </submittedName>
</protein>
<dbReference type="AlphaFoldDB" id="A0A8J2EIB4"/>
<feature type="region of interest" description="Disordered" evidence="1">
    <location>
        <begin position="27"/>
        <end position="69"/>
    </location>
</feature>
<reference evidence="2" key="1">
    <citation type="submission" date="2021-04" db="EMBL/GenBank/DDBJ databases">
        <authorList>
            <person name="Chebbi M.A.C M."/>
        </authorList>
    </citation>
    <scope>NUCLEOTIDE SEQUENCE</scope>
</reference>
<name>A0A8J2EIB4_COTCN</name>